<dbReference type="EMBL" id="QJSW01000006">
    <property type="protein sequence ID" value="PYE49343.1"/>
    <property type="molecule type" value="Genomic_DNA"/>
</dbReference>
<dbReference type="AlphaFoldDB" id="A0A2V4WDE3"/>
<keyword evidence="1" id="KW-0472">Membrane</keyword>
<accession>A0A2V4WDE3</accession>
<evidence type="ECO:0000313" key="3">
    <source>
        <dbReference type="Proteomes" id="UP000247790"/>
    </source>
</evidence>
<feature type="transmembrane region" description="Helical" evidence="1">
    <location>
        <begin position="18"/>
        <end position="36"/>
    </location>
</feature>
<keyword evidence="1" id="KW-1133">Transmembrane helix</keyword>
<evidence type="ECO:0000313" key="2">
    <source>
        <dbReference type="EMBL" id="PYE49343.1"/>
    </source>
</evidence>
<keyword evidence="1" id="KW-0812">Transmembrane</keyword>
<dbReference type="Proteomes" id="UP000247790">
    <property type="component" value="Unassembled WGS sequence"/>
</dbReference>
<evidence type="ECO:0000256" key="1">
    <source>
        <dbReference type="SAM" id="Phobius"/>
    </source>
</evidence>
<proteinExistence type="predicted"/>
<sequence>MWGQYHPIPYKSRIKEKFITLFGIGLSFSQAVWWSIGGYLSAQMSKVIPRIGTDWLYSRIHYAIPFLICMYLCYAKHTGTNLPVWKYYFFTIRLHLRQRTFLYKKGGS</sequence>
<protein>
    <submittedName>
        <fullName evidence="2">Uncharacterized protein</fullName>
    </submittedName>
</protein>
<name>A0A2V4WDE3_PAEBA</name>
<organism evidence="2 3">
    <name type="scientific">Paenibacillus barcinonensis</name>
    <dbReference type="NCBI Taxonomy" id="198119"/>
    <lineage>
        <taxon>Bacteria</taxon>
        <taxon>Bacillati</taxon>
        <taxon>Bacillota</taxon>
        <taxon>Bacilli</taxon>
        <taxon>Bacillales</taxon>
        <taxon>Paenibacillaceae</taxon>
        <taxon>Paenibacillus</taxon>
    </lineage>
</organism>
<feature type="transmembrane region" description="Helical" evidence="1">
    <location>
        <begin position="56"/>
        <end position="74"/>
    </location>
</feature>
<gene>
    <name evidence="2" type="ORF">DFQ00_106329</name>
</gene>
<reference evidence="2 3" key="1">
    <citation type="submission" date="2018-06" db="EMBL/GenBank/DDBJ databases">
        <title>Genomic Encyclopedia of Type Strains, Phase III (KMG-III): the genomes of soil and plant-associated and newly described type strains.</title>
        <authorList>
            <person name="Whitman W."/>
        </authorList>
    </citation>
    <scope>NUCLEOTIDE SEQUENCE [LARGE SCALE GENOMIC DNA]</scope>
    <source>
        <strain evidence="2 3">CECT 7022</strain>
    </source>
</reference>
<comment type="caution">
    <text evidence="2">The sequence shown here is derived from an EMBL/GenBank/DDBJ whole genome shotgun (WGS) entry which is preliminary data.</text>
</comment>